<dbReference type="InterPro" id="IPR014757">
    <property type="entry name" value="Tscrpt_reg_IclR_C"/>
</dbReference>
<dbReference type="PROSITE" id="PS51077">
    <property type="entry name" value="HTH_ICLR"/>
    <property type="match status" value="1"/>
</dbReference>
<accession>A0A364JS25</accession>
<dbReference type="SUPFAM" id="SSF55781">
    <property type="entry name" value="GAF domain-like"/>
    <property type="match status" value="1"/>
</dbReference>
<protein>
    <submittedName>
        <fullName evidence="6">IclR family transcriptional regulator</fullName>
    </submittedName>
</protein>
<comment type="caution">
    <text evidence="6">The sequence shown here is derived from an EMBL/GenBank/DDBJ whole genome shotgun (WGS) entry which is preliminary data.</text>
</comment>
<gene>
    <name evidence="6" type="ORF">C7374_11910</name>
</gene>
<dbReference type="PANTHER" id="PTHR30136:SF34">
    <property type="entry name" value="TRANSCRIPTIONAL REGULATOR"/>
    <property type="match status" value="1"/>
</dbReference>
<evidence type="ECO:0000313" key="7">
    <source>
        <dbReference type="Proteomes" id="UP000249453"/>
    </source>
</evidence>
<dbReference type="Pfam" id="PF09339">
    <property type="entry name" value="HTH_IclR"/>
    <property type="match status" value="1"/>
</dbReference>
<keyword evidence="1" id="KW-0805">Transcription regulation</keyword>
<dbReference type="Pfam" id="PF01614">
    <property type="entry name" value="IclR_C"/>
    <property type="match status" value="1"/>
</dbReference>
<keyword evidence="3" id="KW-0804">Transcription</keyword>
<evidence type="ECO:0000256" key="1">
    <source>
        <dbReference type="ARBA" id="ARBA00023015"/>
    </source>
</evidence>
<dbReference type="PANTHER" id="PTHR30136">
    <property type="entry name" value="HELIX-TURN-HELIX TRANSCRIPTIONAL REGULATOR, ICLR FAMILY"/>
    <property type="match status" value="1"/>
</dbReference>
<dbReference type="GO" id="GO:0045892">
    <property type="term" value="P:negative regulation of DNA-templated transcription"/>
    <property type="evidence" value="ECO:0007669"/>
    <property type="project" value="TreeGrafter"/>
</dbReference>
<organism evidence="6 7">
    <name type="scientific">Falsochrobactrum ovis</name>
    <dbReference type="NCBI Taxonomy" id="1293442"/>
    <lineage>
        <taxon>Bacteria</taxon>
        <taxon>Pseudomonadati</taxon>
        <taxon>Pseudomonadota</taxon>
        <taxon>Alphaproteobacteria</taxon>
        <taxon>Hyphomicrobiales</taxon>
        <taxon>Brucellaceae</taxon>
        <taxon>Falsochrobactrum</taxon>
    </lineage>
</organism>
<keyword evidence="2" id="KW-0238">DNA-binding</keyword>
<dbReference type="Gene3D" id="3.30.450.40">
    <property type="match status" value="1"/>
</dbReference>
<dbReference type="SUPFAM" id="SSF46785">
    <property type="entry name" value="Winged helix' DNA-binding domain"/>
    <property type="match status" value="1"/>
</dbReference>
<dbReference type="InterPro" id="IPR036388">
    <property type="entry name" value="WH-like_DNA-bd_sf"/>
</dbReference>
<dbReference type="InterPro" id="IPR050707">
    <property type="entry name" value="HTH_MetabolicPath_Reg"/>
</dbReference>
<dbReference type="GO" id="GO:0003700">
    <property type="term" value="F:DNA-binding transcription factor activity"/>
    <property type="evidence" value="ECO:0007669"/>
    <property type="project" value="TreeGrafter"/>
</dbReference>
<dbReference type="PROSITE" id="PS51078">
    <property type="entry name" value="ICLR_ED"/>
    <property type="match status" value="1"/>
</dbReference>
<evidence type="ECO:0000259" key="4">
    <source>
        <dbReference type="PROSITE" id="PS51077"/>
    </source>
</evidence>
<dbReference type="InterPro" id="IPR005471">
    <property type="entry name" value="Tscrpt_reg_IclR_N"/>
</dbReference>
<feature type="domain" description="IclR-ED" evidence="5">
    <location>
        <begin position="79"/>
        <end position="260"/>
    </location>
</feature>
<dbReference type="SMART" id="SM00346">
    <property type="entry name" value="HTH_ICLR"/>
    <property type="match status" value="1"/>
</dbReference>
<dbReference type="AlphaFoldDB" id="A0A364JS25"/>
<dbReference type="EMBL" id="QLMK01000019">
    <property type="protein sequence ID" value="RAK25765.1"/>
    <property type="molecule type" value="Genomic_DNA"/>
</dbReference>
<dbReference type="Gene3D" id="1.10.10.10">
    <property type="entry name" value="Winged helix-like DNA-binding domain superfamily/Winged helix DNA-binding domain"/>
    <property type="match status" value="1"/>
</dbReference>
<evidence type="ECO:0000259" key="5">
    <source>
        <dbReference type="PROSITE" id="PS51078"/>
    </source>
</evidence>
<feature type="domain" description="HTH iclR-type" evidence="4">
    <location>
        <begin position="16"/>
        <end position="78"/>
    </location>
</feature>
<dbReference type="Proteomes" id="UP000249453">
    <property type="component" value="Unassembled WGS sequence"/>
</dbReference>
<dbReference type="InterPro" id="IPR029016">
    <property type="entry name" value="GAF-like_dom_sf"/>
</dbReference>
<sequence>MSKTATSKKRSNPLMVQSVAKAFNILRSFDRYNPAMTLSQLAQKAEIDISTAQRFAHTLHELGYLDKNPQSRQYELSIKALDLAYHFIGSSKLVDRAMPILQHLSKQTEETVNLTVLDNHEIVFVTRFLSRHLLNTDVIIGSRLPAFCTAPGRAILSRLPRERVLEILAASDIRSYTRDTPTDPERIMAMIAEARAAGFATAYEEIYHADASIAAPIVQPNGQVIGAVSVAVTLARYKREDVPAQFANLVIAAAHSMSAS</sequence>
<dbReference type="InterPro" id="IPR036390">
    <property type="entry name" value="WH_DNA-bd_sf"/>
</dbReference>
<evidence type="ECO:0000256" key="3">
    <source>
        <dbReference type="ARBA" id="ARBA00023163"/>
    </source>
</evidence>
<keyword evidence="7" id="KW-1185">Reference proteome</keyword>
<name>A0A364JS25_9HYPH</name>
<proteinExistence type="predicted"/>
<evidence type="ECO:0000256" key="2">
    <source>
        <dbReference type="ARBA" id="ARBA00023125"/>
    </source>
</evidence>
<reference evidence="6 7" key="1">
    <citation type="submission" date="2018-06" db="EMBL/GenBank/DDBJ databases">
        <title>Genomic Encyclopedia of Type Strains, Phase IV (KMG-IV): sequencing the most valuable type-strain genomes for metagenomic binning, comparative biology and taxonomic classification.</title>
        <authorList>
            <person name="Goeker M."/>
        </authorList>
    </citation>
    <scope>NUCLEOTIDE SEQUENCE [LARGE SCALE GENOMIC DNA]</scope>
    <source>
        <strain evidence="6 7">DSM 26720</strain>
    </source>
</reference>
<dbReference type="GO" id="GO:0003677">
    <property type="term" value="F:DNA binding"/>
    <property type="evidence" value="ECO:0007669"/>
    <property type="project" value="UniProtKB-KW"/>
</dbReference>
<evidence type="ECO:0000313" key="6">
    <source>
        <dbReference type="EMBL" id="RAK25765.1"/>
    </source>
</evidence>